<keyword evidence="2" id="KW-1185">Reference proteome</keyword>
<name>A0ABT5NSQ1_9PSED</name>
<proteinExistence type="predicted"/>
<dbReference type="RefSeq" id="WP_273912916.1">
    <property type="nucleotide sequence ID" value="NZ_JAMDGX010000072.1"/>
</dbReference>
<gene>
    <name evidence="1" type="ORF">M5G11_11690</name>
</gene>
<accession>A0ABT5NSQ1</accession>
<dbReference type="Proteomes" id="UP001148203">
    <property type="component" value="Unassembled WGS sequence"/>
</dbReference>
<protein>
    <submittedName>
        <fullName evidence="1">Uncharacterized protein</fullName>
    </submittedName>
</protein>
<dbReference type="EMBL" id="JAMDGY010000026">
    <property type="protein sequence ID" value="MDD0991198.1"/>
    <property type="molecule type" value="Genomic_DNA"/>
</dbReference>
<organism evidence="1 2">
    <name type="scientific">Pseudomonas fontis</name>
    <dbReference type="NCBI Taxonomy" id="2942633"/>
    <lineage>
        <taxon>Bacteria</taxon>
        <taxon>Pseudomonadati</taxon>
        <taxon>Pseudomonadota</taxon>
        <taxon>Gammaproteobacteria</taxon>
        <taxon>Pseudomonadales</taxon>
        <taxon>Pseudomonadaceae</taxon>
        <taxon>Pseudomonas</taxon>
    </lineage>
</organism>
<reference evidence="1 2" key="1">
    <citation type="submission" date="2022-05" db="EMBL/GenBank/DDBJ databases">
        <title>Novel Pseudomonas spp. Isolated from a Rainbow Trout Aquaculture Facility.</title>
        <authorList>
            <person name="Testerman T."/>
            <person name="Graf J."/>
        </authorList>
    </citation>
    <scope>NUCLEOTIDE SEQUENCE [LARGE SCALE GENOMIC DNA]</scope>
    <source>
        <strain evidence="1 2">ID681</strain>
    </source>
</reference>
<sequence length="273" mass="29059">MPVFKRQFKLSGVVAPQDQFHQLIMGPALATLTTEQYIAPTIVQVNITVPSVETIGVPQYSPTVYGEAAGSYNPAGNCQGNFMSYKFQPNNNCYAYGCNITPNTFPQPGRQSGYLLTASDFQQSVAALGALVSGYAVKDGLQLAGKTMAELLVFKSSKQGTNPHPGIGSGAGYLGGHFVALMVSPAGSDANWPGDYHWARCDNSSGSCNSWSQKDGSDQVTNFDFAGNPISNPATANWTVNQGPVSTTNTSELVVAYEFYCFMFVPESGVSII</sequence>
<evidence type="ECO:0000313" key="1">
    <source>
        <dbReference type="EMBL" id="MDD0991198.1"/>
    </source>
</evidence>
<evidence type="ECO:0000313" key="2">
    <source>
        <dbReference type="Proteomes" id="UP001148203"/>
    </source>
</evidence>
<comment type="caution">
    <text evidence="1">The sequence shown here is derived from an EMBL/GenBank/DDBJ whole genome shotgun (WGS) entry which is preliminary data.</text>
</comment>